<accession>A0A5J4V6E9</accession>
<feature type="compositionally biased region" description="Polar residues" evidence="1">
    <location>
        <begin position="1"/>
        <end position="14"/>
    </location>
</feature>
<feature type="compositionally biased region" description="Basic residues" evidence="1">
    <location>
        <begin position="202"/>
        <end position="213"/>
    </location>
</feature>
<feature type="compositionally biased region" description="Acidic residues" evidence="1">
    <location>
        <begin position="134"/>
        <end position="146"/>
    </location>
</feature>
<feature type="compositionally biased region" description="Polar residues" evidence="1">
    <location>
        <begin position="151"/>
        <end position="187"/>
    </location>
</feature>
<feature type="compositionally biased region" description="Polar residues" evidence="1">
    <location>
        <begin position="218"/>
        <end position="247"/>
    </location>
</feature>
<dbReference type="Proteomes" id="UP000324800">
    <property type="component" value="Unassembled WGS sequence"/>
</dbReference>
<feature type="region of interest" description="Disordered" evidence="1">
    <location>
        <begin position="1"/>
        <end position="49"/>
    </location>
</feature>
<gene>
    <name evidence="2" type="ORF">EZS28_026026</name>
</gene>
<proteinExistence type="predicted"/>
<dbReference type="EMBL" id="SNRW01009139">
    <property type="protein sequence ID" value="KAA6378446.1"/>
    <property type="molecule type" value="Genomic_DNA"/>
</dbReference>
<evidence type="ECO:0000256" key="1">
    <source>
        <dbReference type="SAM" id="MobiDB-lite"/>
    </source>
</evidence>
<sequence>MTSNSKAQQRTASSAPRMINTGMNKGKSSSKTQLLDTPTQKTIHRAGIKQRQKKIERDMKRLQTNQQLFQQQNSDLNNRDTYSPDIQGTVGQIIGLFLSYGARTLSLNAKLRLKETGSISAKNRERTDPQINENQDDNAEEEEEKQADEATLTQNKECRVNINSQPSVQGILGTQPQNCQGLKTQSQMEKHNSGSAPVGVKEKHKKGKRSKRTKSTEGLNASNEPSYGSDAQTKTKIISTVLKTNATLKRGRKKDEQDKSEPKNSNQEDEGEQIP</sequence>
<comment type="caution">
    <text evidence="2">The sequence shown here is derived from an EMBL/GenBank/DDBJ whole genome shotgun (WGS) entry which is preliminary data.</text>
</comment>
<name>A0A5J4V6E9_9EUKA</name>
<feature type="region of interest" description="Disordered" evidence="1">
    <location>
        <begin position="120"/>
        <end position="275"/>
    </location>
</feature>
<evidence type="ECO:0000313" key="2">
    <source>
        <dbReference type="EMBL" id="KAA6378446.1"/>
    </source>
</evidence>
<evidence type="ECO:0000313" key="3">
    <source>
        <dbReference type="Proteomes" id="UP000324800"/>
    </source>
</evidence>
<feature type="compositionally biased region" description="Polar residues" evidence="1">
    <location>
        <begin position="21"/>
        <end position="41"/>
    </location>
</feature>
<dbReference type="AlphaFoldDB" id="A0A5J4V6E9"/>
<feature type="compositionally biased region" description="Basic and acidic residues" evidence="1">
    <location>
        <begin position="253"/>
        <end position="262"/>
    </location>
</feature>
<protein>
    <submittedName>
        <fullName evidence="2">Uncharacterized protein</fullName>
    </submittedName>
</protein>
<reference evidence="2 3" key="1">
    <citation type="submission" date="2019-03" db="EMBL/GenBank/DDBJ databases">
        <title>Single cell metagenomics reveals metabolic interactions within the superorganism composed of flagellate Streblomastix strix and complex community of Bacteroidetes bacteria on its surface.</title>
        <authorList>
            <person name="Treitli S.C."/>
            <person name="Kolisko M."/>
            <person name="Husnik F."/>
            <person name="Keeling P."/>
            <person name="Hampl V."/>
        </authorList>
    </citation>
    <scope>NUCLEOTIDE SEQUENCE [LARGE SCALE GENOMIC DNA]</scope>
    <source>
        <strain evidence="2">ST1C</strain>
    </source>
</reference>
<organism evidence="2 3">
    <name type="scientific">Streblomastix strix</name>
    <dbReference type="NCBI Taxonomy" id="222440"/>
    <lineage>
        <taxon>Eukaryota</taxon>
        <taxon>Metamonada</taxon>
        <taxon>Preaxostyla</taxon>
        <taxon>Oxymonadida</taxon>
        <taxon>Streblomastigidae</taxon>
        <taxon>Streblomastix</taxon>
    </lineage>
</organism>